<evidence type="ECO:0000313" key="2">
    <source>
        <dbReference type="EMBL" id="AGR41082.1"/>
    </source>
</evidence>
<dbReference type="EMBL" id="CP005074">
    <property type="protein sequence ID" value="AGR41082.1"/>
    <property type="molecule type" value="Genomic_DNA"/>
</dbReference>
<dbReference type="PATRIC" id="fig|1276220.3.peg.442"/>
<dbReference type="AlphaFoldDB" id="S5LZE8"/>
<feature type="transmembrane region" description="Helical" evidence="1">
    <location>
        <begin position="40"/>
        <end position="62"/>
    </location>
</feature>
<organism evidence="2 3">
    <name type="scientific">Spiroplasma taiwanense CT-1</name>
    <dbReference type="NCBI Taxonomy" id="1276220"/>
    <lineage>
        <taxon>Bacteria</taxon>
        <taxon>Bacillati</taxon>
        <taxon>Mycoplasmatota</taxon>
        <taxon>Mollicutes</taxon>
        <taxon>Entomoplasmatales</taxon>
        <taxon>Spiroplasmataceae</taxon>
        <taxon>Spiroplasma</taxon>
    </lineage>
</organism>
<accession>S5LZE8</accession>
<dbReference type="KEGG" id="stai:STAIW_v1c04360"/>
<evidence type="ECO:0000256" key="1">
    <source>
        <dbReference type="SAM" id="Phobius"/>
    </source>
</evidence>
<proteinExistence type="predicted"/>
<sequence length="63" mass="7299">MESFLITLGAFFMVLPFFIWSGMAFYSRKNRKPINNFTKIVLLLIIIGFILGICCIVMVVFLF</sequence>
<keyword evidence="1" id="KW-1133">Transmembrane helix</keyword>
<dbReference type="OrthoDB" id="10002464at2"/>
<keyword evidence="3" id="KW-1185">Reference proteome</keyword>
<dbReference type="HOGENOM" id="CLU_2883659_0_0_14"/>
<feature type="transmembrane region" description="Helical" evidence="1">
    <location>
        <begin position="6"/>
        <end position="28"/>
    </location>
</feature>
<evidence type="ECO:0008006" key="4">
    <source>
        <dbReference type="Google" id="ProtNLM"/>
    </source>
</evidence>
<dbReference type="Proteomes" id="UP000014984">
    <property type="component" value="Chromosome"/>
</dbReference>
<gene>
    <name evidence="2" type="ORF">STAIW_v1c04360</name>
</gene>
<dbReference type="RefSeq" id="WP_020834221.1">
    <property type="nucleotide sequence ID" value="NC_021846.1"/>
</dbReference>
<name>S5LZE8_9MOLU</name>
<protein>
    <recommendedName>
        <fullName evidence="4">Transmembrane protein</fullName>
    </recommendedName>
</protein>
<keyword evidence="1" id="KW-0472">Membrane</keyword>
<keyword evidence="1" id="KW-0812">Transmembrane</keyword>
<evidence type="ECO:0000313" key="3">
    <source>
        <dbReference type="Proteomes" id="UP000014984"/>
    </source>
</evidence>
<dbReference type="STRING" id="1276220.STAIW_v1c04360"/>
<reference evidence="2 3" key="1">
    <citation type="journal article" date="2013" name="Genome Biol. Evol.">
        <title>Comparison of metabolic capacities and inference of gene content evolution in mosquito-associated Spiroplasma diminutum and S. taiwanense.</title>
        <authorList>
            <person name="Lo W.S."/>
            <person name="Ku C."/>
            <person name="Chen L.L."/>
            <person name="Chang T.H."/>
            <person name="Kuo C.H."/>
        </authorList>
    </citation>
    <scope>NUCLEOTIDE SEQUENCE [LARGE SCALE GENOMIC DNA]</scope>
    <source>
        <strain evidence="2">CT-1</strain>
    </source>
</reference>